<comment type="caution">
    <text evidence="2">The sequence shown here is derived from an EMBL/GenBank/DDBJ whole genome shotgun (WGS) entry which is preliminary data.</text>
</comment>
<dbReference type="Proteomes" id="UP001597394">
    <property type="component" value="Unassembled WGS sequence"/>
</dbReference>
<keyword evidence="3" id="KW-1185">Reference proteome</keyword>
<name>A0ABW5KD11_9FLAO</name>
<evidence type="ECO:0000313" key="3">
    <source>
        <dbReference type="Proteomes" id="UP001597394"/>
    </source>
</evidence>
<proteinExistence type="predicted"/>
<organism evidence="2 3">
    <name type="scientific">Kaistella montana</name>
    <dbReference type="NCBI Taxonomy" id="1849733"/>
    <lineage>
        <taxon>Bacteria</taxon>
        <taxon>Pseudomonadati</taxon>
        <taxon>Bacteroidota</taxon>
        <taxon>Flavobacteriia</taxon>
        <taxon>Flavobacteriales</taxon>
        <taxon>Weeksellaceae</taxon>
        <taxon>Chryseobacterium group</taxon>
        <taxon>Kaistella</taxon>
    </lineage>
</organism>
<protein>
    <submittedName>
        <fullName evidence="2">GNAT family N-acetyltransferase</fullName>
    </submittedName>
</protein>
<dbReference type="SUPFAM" id="SSF55729">
    <property type="entry name" value="Acyl-CoA N-acyltransferases (Nat)"/>
    <property type="match status" value="1"/>
</dbReference>
<dbReference type="Gene3D" id="3.40.630.30">
    <property type="match status" value="1"/>
</dbReference>
<dbReference type="EMBL" id="JBHULG010000002">
    <property type="protein sequence ID" value="MFD2545577.1"/>
    <property type="molecule type" value="Genomic_DNA"/>
</dbReference>
<dbReference type="PROSITE" id="PS51186">
    <property type="entry name" value="GNAT"/>
    <property type="match status" value="1"/>
</dbReference>
<dbReference type="InterPro" id="IPR016181">
    <property type="entry name" value="Acyl_CoA_acyltransferase"/>
</dbReference>
<accession>A0ABW5KD11</accession>
<gene>
    <name evidence="2" type="ORF">ACFSO8_08890</name>
</gene>
<feature type="domain" description="N-acetyltransferase" evidence="1">
    <location>
        <begin position="10"/>
        <end position="154"/>
    </location>
</feature>
<dbReference type="RefSeq" id="WP_255929916.1">
    <property type="nucleotide sequence ID" value="NZ_JANFQP010000002.1"/>
</dbReference>
<evidence type="ECO:0000259" key="1">
    <source>
        <dbReference type="PROSITE" id="PS51186"/>
    </source>
</evidence>
<evidence type="ECO:0000313" key="2">
    <source>
        <dbReference type="EMBL" id="MFD2545577.1"/>
    </source>
</evidence>
<sequence>MTSSIIWKIKPFSKLSTQELYQILKIRQEVFIVEQTCYYLDADGYDERAIHIWAEKDGEILAYCRIFKPAIKYNEASIGRVLTHPNYRRNNLGKILVKFAINSIESRFRTSSIRISAQDYLLRFYSEFGFQDTGKKYLEDDIPHTEMVRVISMK</sequence>
<dbReference type="Pfam" id="PF13673">
    <property type="entry name" value="Acetyltransf_10"/>
    <property type="match status" value="1"/>
</dbReference>
<reference evidence="3" key="1">
    <citation type="journal article" date="2019" name="Int. J. Syst. Evol. Microbiol.">
        <title>The Global Catalogue of Microorganisms (GCM) 10K type strain sequencing project: providing services to taxonomists for standard genome sequencing and annotation.</title>
        <authorList>
            <consortium name="The Broad Institute Genomics Platform"/>
            <consortium name="The Broad Institute Genome Sequencing Center for Infectious Disease"/>
            <person name="Wu L."/>
            <person name="Ma J."/>
        </authorList>
    </citation>
    <scope>NUCLEOTIDE SEQUENCE [LARGE SCALE GENOMIC DNA]</scope>
    <source>
        <strain evidence="3">KCTC 52204</strain>
    </source>
</reference>
<dbReference type="CDD" id="cd04301">
    <property type="entry name" value="NAT_SF"/>
    <property type="match status" value="1"/>
</dbReference>
<dbReference type="InterPro" id="IPR000182">
    <property type="entry name" value="GNAT_dom"/>
</dbReference>